<feature type="non-terminal residue" evidence="3">
    <location>
        <position position="386"/>
    </location>
</feature>
<feature type="domain" description="Heterokaryon incompatibility" evidence="2">
    <location>
        <begin position="71"/>
        <end position="227"/>
    </location>
</feature>
<sequence>MGGGTPKPDLSDAETNRKASKENESPEYKYEPLPEGDYFRLLKLEPGTGEDPLVASLRPAQLRREAHEDRFEAISYVWGSNIKDQVITVDGKSLPITSNLRNSLRQVRSPDEPRQVWADSVCINQQNNQEKGQQVAAMGRIYQTSECTLICLGSEPGFRQHASDVAALIREVEQRIDDVLEDPGFSRTWDGFPRPSADDAIVNDRRWQSWRELVDNPWFLRGWVVQEAALGPDAKILWAGAEIRWMSLLRVSQWLAYRASPQMRSSGPFWLSPLHVQKFKLERPDEDKTYWPEDAESRVGTLLALELLDYARELKLSDPRDRIYAFMALPTKGDTMPALQPDYEAHYLDVYQNFATTYLKLTSDLDLLLYVDGYEDTSLSNSQLAS</sequence>
<dbReference type="PANTHER" id="PTHR24148">
    <property type="entry name" value="ANKYRIN REPEAT DOMAIN-CONTAINING PROTEIN 39 HOMOLOG-RELATED"/>
    <property type="match status" value="1"/>
</dbReference>
<accession>A0AAN6NCI4</accession>
<dbReference type="AlphaFoldDB" id="A0AAN6NCI4"/>
<keyword evidence="4" id="KW-1185">Reference proteome</keyword>
<evidence type="ECO:0000313" key="4">
    <source>
        <dbReference type="Proteomes" id="UP001303473"/>
    </source>
</evidence>
<proteinExistence type="predicted"/>
<organism evidence="3 4">
    <name type="scientific">Diplogelasinospora grovesii</name>
    <dbReference type="NCBI Taxonomy" id="303347"/>
    <lineage>
        <taxon>Eukaryota</taxon>
        <taxon>Fungi</taxon>
        <taxon>Dikarya</taxon>
        <taxon>Ascomycota</taxon>
        <taxon>Pezizomycotina</taxon>
        <taxon>Sordariomycetes</taxon>
        <taxon>Sordariomycetidae</taxon>
        <taxon>Sordariales</taxon>
        <taxon>Diplogelasinosporaceae</taxon>
        <taxon>Diplogelasinospora</taxon>
    </lineage>
</organism>
<dbReference type="PANTHER" id="PTHR24148:SF64">
    <property type="entry name" value="HETEROKARYON INCOMPATIBILITY DOMAIN-CONTAINING PROTEIN"/>
    <property type="match status" value="1"/>
</dbReference>
<gene>
    <name evidence="3" type="ORF">QBC46DRAFT_255725</name>
</gene>
<feature type="compositionally biased region" description="Basic and acidic residues" evidence="1">
    <location>
        <begin position="14"/>
        <end position="32"/>
    </location>
</feature>
<reference evidence="4" key="1">
    <citation type="journal article" date="2023" name="Mol. Phylogenet. Evol.">
        <title>Genome-scale phylogeny and comparative genomics of the fungal order Sordariales.</title>
        <authorList>
            <person name="Hensen N."/>
            <person name="Bonometti L."/>
            <person name="Westerberg I."/>
            <person name="Brannstrom I.O."/>
            <person name="Guillou S."/>
            <person name="Cros-Aarteil S."/>
            <person name="Calhoun S."/>
            <person name="Haridas S."/>
            <person name="Kuo A."/>
            <person name="Mondo S."/>
            <person name="Pangilinan J."/>
            <person name="Riley R."/>
            <person name="LaButti K."/>
            <person name="Andreopoulos B."/>
            <person name="Lipzen A."/>
            <person name="Chen C."/>
            <person name="Yan M."/>
            <person name="Daum C."/>
            <person name="Ng V."/>
            <person name="Clum A."/>
            <person name="Steindorff A."/>
            <person name="Ohm R.A."/>
            <person name="Martin F."/>
            <person name="Silar P."/>
            <person name="Natvig D.O."/>
            <person name="Lalanne C."/>
            <person name="Gautier V."/>
            <person name="Ament-Velasquez S.L."/>
            <person name="Kruys A."/>
            <person name="Hutchinson M.I."/>
            <person name="Powell A.J."/>
            <person name="Barry K."/>
            <person name="Miller A.N."/>
            <person name="Grigoriev I.V."/>
            <person name="Debuchy R."/>
            <person name="Gladieux P."/>
            <person name="Hiltunen Thoren M."/>
            <person name="Johannesson H."/>
        </authorList>
    </citation>
    <scope>NUCLEOTIDE SEQUENCE [LARGE SCALE GENOMIC DNA]</scope>
    <source>
        <strain evidence="4">CBS 340.73</strain>
    </source>
</reference>
<evidence type="ECO:0000313" key="3">
    <source>
        <dbReference type="EMBL" id="KAK3942686.1"/>
    </source>
</evidence>
<dbReference type="EMBL" id="MU853771">
    <property type="protein sequence ID" value="KAK3942686.1"/>
    <property type="molecule type" value="Genomic_DNA"/>
</dbReference>
<protein>
    <submittedName>
        <fullName evidence="3">Heterokaryon incompatibility protein-domain-containing protein</fullName>
    </submittedName>
</protein>
<dbReference type="Proteomes" id="UP001303473">
    <property type="component" value="Unassembled WGS sequence"/>
</dbReference>
<name>A0AAN6NCI4_9PEZI</name>
<feature type="region of interest" description="Disordered" evidence="1">
    <location>
        <begin position="1"/>
        <end position="32"/>
    </location>
</feature>
<dbReference type="InterPro" id="IPR010730">
    <property type="entry name" value="HET"/>
</dbReference>
<evidence type="ECO:0000259" key="2">
    <source>
        <dbReference type="Pfam" id="PF06985"/>
    </source>
</evidence>
<dbReference type="Pfam" id="PF06985">
    <property type="entry name" value="HET"/>
    <property type="match status" value="1"/>
</dbReference>
<evidence type="ECO:0000256" key="1">
    <source>
        <dbReference type="SAM" id="MobiDB-lite"/>
    </source>
</evidence>
<comment type="caution">
    <text evidence="3">The sequence shown here is derived from an EMBL/GenBank/DDBJ whole genome shotgun (WGS) entry which is preliminary data.</text>
</comment>
<dbReference type="InterPro" id="IPR052895">
    <property type="entry name" value="HetReg/Transcr_Mod"/>
</dbReference>